<dbReference type="GO" id="GO:0005615">
    <property type="term" value="C:extracellular space"/>
    <property type="evidence" value="ECO:0007669"/>
    <property type="project" value="TreeGrafter"/>
</dbReference>
<comment type="caution">
    <text evidence="8">Lacks conserved residue(s) required for the propagation of feature annotation.</text>
</comment>
<evidence type="ECO:0000256" key="6">
    <source>
        <dbReference type="ARBA" id="ARBA00023157"/>
    </source>
</evidence>
<keyword evidence="3" id="KW-0575">Peroxidase</keyword>
<name>A0A0H5SIB9_BRUMA</name>
<evidence type="ECO:0000259" key="9">
    <source>
        <dbReference type="PROSITE" id="PS51670"/>
    </source>
</evidence>
<keyword evidence="5" id="KW-0732">Signal</keyword>
<feature type="binding site" description="axial binding residue" evidence="7">
    <location>
        <position position="480"/>
    </location>
    <ligand>
        <name>heme b</name>
        <dbReference type="ChEBI" id="CHEBI:60344"/>
    </ligand>
    <ligandPart>
        <name>Fe</name>
        <dbReference type="ChEBI" id="CHEBI:18248"/>
    </ligandPart>
</feature>
<reference evidence="10" key="2">
    <citation type="submission" date="2012-12" db="EMBL/GenBank/DDBJ databases">
        <authorList>
            <person name="Gao Y.W."/>
            <person name="Fan S.T."/>
            <person name="Sun H.T."/>
            <person name="Wang Z."/>
            <person name="Gao X.L."/>
            <person name="Li Y.G."/>
            <person name="Wang T.C."/>
            <person name="Zhang K."/>
            <person name="Xu W.W."/>
            <person name="Yu Z.J."/>
            <person name="Xia X.Z."/>
        </authorList>
    </citation>
    <scope>NUCLEOTIDE SEQUENCE</scope>
    <source>
        <strain evidence="10">FR3</strain>
    </source>
</reference>
<evidence type="ECO:0000256" key="7">
    <source>
        <dbReference type="PIRSR" id="PIRSR619791-2"/>
    </source>
</evidence>
<keyword evidence="3" id="KW-0560">Oxidoreductase</keyword>
<comment type="catalytic activity">
    <reaction evidence="1">
        <text>2 a phenolic donor + H2O2 = 2 a phenolic radical donor + 2 H2O</text>
        <dbReference type="Rhea" id="RHEA:56136"/>
        <dbReference type="ChEBI" id="CHEBI:15377"/>
        <dbReference type="ChEBI" id="CHEBI:16240"/>
        <dbReference type="ChEBI" id="CHEBI:139520"/>
        <dbReference type="ChEBI" id="CHEBI:139521"/>
        <dbReference type="EC" id="1.11.1.7"/>
    </reaction>
</comment>
<dbReference type="Pfam" id="PF01549">
    <property type="entry name" value="ShK"/>
    <property type="match status" value="1"/>
</dbReference>
<dbReference type="EC" id="1.11.1.7" evidence="2"/>
<organism evidence="10">
    <name type="scientific">Brugia malayi</name>
    <name type="common">Filarial nematode worm</name>
    <dbReference type="NCBI Taxonomy" id="6279"/>
    <lineage>
        <taxon>Eukaryota</taxon>
        <taxon>Metazoa</taxon>
        <taxon>Ecdysozoa</taxon>
        <taxon>Nematoda</taxon>
        <taxon>Chromadorea</taxon>
        <taxon>Rhabditida</taxon>
        <taxon>Spirurina</taxon>
        <taxon>Spiruromorpha</taxon>
        <taxon>Filarioidea</taxon>
        <taxon>Onchocercidae</taxon>
        <taxon>Brugia</taxon>
    </lineage>
</organism>
<dbReference type="GO" id="GO:0006979">
    <property type="term" value="P:response to oxidative stress"/>
    <property type="evidence" value="ECO:0007669"/>
    <property type="project" value="InterPro"/>
</dbReference>
<dbReference type="SUPFAM" id="SSF48113">
    <property type="entry name" value="Heme-dependent peroxidases"/>
    <property type="match status" value="1"/>
</dbReference>
<keyword evidence="7" id="KW-0408">Iron</keyword>
<reference evidence="10" key="1">
    <citation type="journal article" date="2007" name="Science">
        <title>Draft genome of the filarial nematode parasite Brugia malayi.</title>
        <authorList>
            <person name="Ghedin E."/>
            <person name="Wang S."/>
            <person name="Spiro D."/>
            <person name="Caler E."/>
            <person name="Zhao Q."/>
            <person name="Crabtree J."/>
            <person name="Allen J.E."/>
            <person name="Delcher A.L."/>
            <person name="Guiliano D.B."/>
            <person name="Miranda-Saavedra D."/>
            <person name="Angiuoli S.V."/>
            <person name="Creasy T."/>
            <person name="Amedeo P."/>
            <person name="Haas B."/>
            <person name="El-Sayed N.M."/>
            <person name="Wortman J.R."/>
            <person name="Feldblyum T."/>
            <person name="Tallon L."/>
            <person name="Schatz M."/>
            <person name="Shumway M."/>
            <person name="Koo H."/>
            <person name="Salzberg S.L."/>
            <person name="Schobel S."/>
            <person name="Pertea M."/>
            <person name="Pop M."/>
            <person name="White O."/>
            <person name="Barton G.J."/>
            <person name="Carlow C.K."/>
            <person name="Crawford M.J."/>
            <person name="Daub J."/>
            <person name="Dimmic M.W."/>
            <person name="Estes C.F."/>
            <person name="Foster J.M."/>
            <person name="Ganatra M."/>
            <person name="Gregory W.F."/>
            <person name="Johnson N.M."/>
            <person name="Jin J."/>
            <person name="Komuniecki R."/>
            <person name="Korf I."/>
            <person name="Kumar S."/>
            <person name="Laney S."/>
            <person name="Li B.W."/>
            <person name="Li W."/>
            <person name="Lindblom T.H."/>
            <person name="Lustigman S."/>
            <person name="Ma D."/>
            <person name="Maina C.V."/>
            <person name="Martin D.M."/>
            <person name="McCarter J.P."/>
            <person name="McReynolds L."/>
            <person name="Mitreva M."/>
            <person name="Nutman T.B."/>
            <person name="Parkinson J."/>
            <person name="Peregrin-Alvarez J.M."/>
            <person name="Poole C."/>
            <person name="Ren Q."/>
            <person name="Saunders L."/>
            <person name="Sluder A.E."/>
            <person name="Smith K."/>
            <person name="Stanke M."/>
            <person name="Unnasch T.R."/>
            <person name="Ware J."/>
            <person name="Wei A.D."/>
            <person name="Weil G."/>
            <person name="Williams D.J."/>
            <person name="Zhang Y."/>
            <person name="Williams S.A."/>
            <person name="Fraser-Liggett C."/>
            <person name="Slatko B."/>
            <person name="Blaxter M.L."/>
            <person name="Scott A.L."/>
        </authorList>
    </citation>
    <scope>NUCLEOTIDE SEQUENCE</scope>
    <source>
        <strain evidence="10">FR3</strain>
    </source>
</reference>
<dbReference type="Pfam" id="PF03098">
    <property type="entry name" value="An_peroxidase"/>
    <property type="match status" value="1"/>
</dbReference>
<protein>
    <recommendedName>
        <fullName evidence="2">peroxidase</fullName>
        <ecNumber evidence="2">1.11.1.7</ecNumber>
    </recommendedName>
</protein>
<sequence length="710" mass="79807">MLYLFIHLVLEIIPLNKSLEKNSDLKNFKFVFKHFVPQLSSPQTSKFKCLPNGCCDEHQWCRFWASIGECTANPDWMTGNCQLACNTCNAAKKFNFLYGHLSSPISSVDCSTINSTDKNLAENMIRNHRIISVEDTSSRKLLSIDDITRAVGTGCVPKLTETDCARSLCYHLMYRSFDGVCNNLEKPLLGAAFRPYLRHLPAEYDDKISEPVSSIRITRPTAREVSRVLLSSSQSVPHDKYNALVMQFGQFMSHDIAKTTLQPSAKCISCKPVPSICMPIPISVKDSNQAFKQRQCLKVSRSSPICGTGRNGIPREQLNENTAFIDASPLYGSSLKDMHKFRQARTGFLRMNKFNNQMVLPFDQSKCSSPQKCTATFTAGDIRVNLFIGLSSVHILFTREHNRIATILQKLNPDWAGDRLFQETRKIVGAEIQVITYNEFLPKILGNTMDKHIGPYKGYNSKIDPTVSNVFTTSAYRFGHGMLQEFYQRLDFTGNNISHGGFLFGDGVFKSGKILFEGGIDPILRGFMMTPVKRPHRMSKSITEKMFGSTDLGSVNIQRGRDHGLPSFNKWRHFCGMPLANNFDDLKNEILDKNIRLGLSKTYKTVDDIDLYIGSMVEDPVIGGLVGTTLACLIGDQFKRLRDGDRFYYENPGIFTSAQLAELRKVTLASIICNNGDQFGSVSQDAFLIPQGRLTQCSAISQIDLTKWRE</sequence>
<evidence type="ECO:0000256" key="4">
    <source>
        <dbReference type="ARBA" id="ARBA00022723"/>
    </source>
</evidence>
<dbReference type="AlphaFoldDB" id="A0A0H5SIB9"/>
<keyword evidence="4 7" id="KW-0479">Metal-binding</keyword>
<feature type="domain" description="ShKT" evidence="9">
    <location>
        <begin position="54"/>
        <end position="88"/>
    </location>
</feature>
<evidence type="ECO:0000256" key="1">
    <source>
        <dbReference type="ARBA" id="ARBA00000189"/>
    </source>
</evidence>
<dbReference type="GO" id="GO:0020037">
    <property type="term" value="F:heme binding"/>
    <property type="evidence" value="ECO:0007669"/>
    <property type="project" value="InterPro"/>
</dbReference>
<evidence type="ECO:0000256" key="3">
    <source>
        <dbReference type="ARBA" id="ARBA00022559"/>
    </source>
</evidence>
<keyword evidence="6 8" id="KW-1015">Disulfide bond</keyword>
<dbReference type="SMART" id="SM00254">
    <property type="entry name" value="ShKT"/>
    <property type="match status" value="1"/>
</dbReference>
<dbReference type="PANTHER" id="PTHR11475:SF61">
    <property type="entry name" value="PEROXIDASE MLT-7"/>
    <property type="match status" value="1"/>
</dbReference>
<dbReference type="PRINTS" id="PR00457">
    <property type="entry name" value="ANPEROXIDASE"/>
</dbReference>
<proteinExistence type="predicted"/>
<dbReference type="FunFam" id="1.10.640.10:FF:000007">
    <property type="entry name" value="Peroxidase mlt-7"/>
    <property type="match status" value="1"/>
</dbReference>
<evidence type="ECO:0000256" key="8">
    <source>
        <dbReference type="PROSITE-ProRule" id="PRU01005"/>
    </source>
</evidence>
<dbReference type="GO" id="GO:0140825">
    <property type="term" value="F:lactoperoxidase activity"/>
    <property type="evidence" value="ECO:0007669"/>
    <property type="project" value="UniProtKB-EC"/>
</dbReference>
<keyword evidence="7" id="KW-0349">Heme</keyword>
<evidence type="ECO:0000313" key="10">
    <source>
        <dbReference type="EMBL" id="CRZ23580.1"/>
    </source>
</evidence>
<accession>A0A0H5SIB9</accession>
<dbReference type="InterPro" id="IPR010255">
    <property type="entry name" value="Haem_peroxidase_sf"/>
</dbReference>
<dbReference type="PROSITE" id="PS51670">
    <property type="entry name" value="SHKT"/>
    <property type="match status" value="1"/>
</dbReference>
<dbReference type="InterPro" id="IPR019791">
    <property type="entry name" value="Haem_peroxidase_animal"/>
</dbReference>
<gene>
    <name evidence="11" type="primary">bma-mlt-7</name>
    <name evidence="10" type="synonym">Bma-mlt-7</name>
    <name evidence="11" type="ORF">Bm7474</name>
    <name evidence="10" type="ORF">BM_Bm7474</name>
</gene>
<evidence type="ECO:0000313" key="11">
    <source>
        <dbReference type="WormBase" id="Bm7474"/>
    </source>
</evidence>
<dbReference type="Gene3D" id="1.10.640.10">
    <property type="entry name" value="Haem peroxidase domain superfamily, animal type"/>
    <property type="match status" value="1"/>
</dbReference>
<dbReference type="InterPro" id="IPR037120">
    <property type="entry name" value="Haem_peroxidase_sf_animal"/>
</dbReference>
<dbReference type="PROSITE" id="PS50292">
    <property type="entry name" value="PEROXIDASE_3"/>
    <property type="match status" value="1"/>
</dbReference>
<dbReference type="CDD" id="cd09823">
    <property type="entry name" value="peroxinectin_like"/>
    <property type="match status" value="1"/>
</dbReference>
<dbReference type="InterPro" id="IPR003582">
    <property type="entry name" value="ShKT_dom"/>
</dbReference>
<feature type="disulfide bond" evidence="8">
    <location>
        <begin position="54"/>
        <end position="88"/>
    </location>
</feature>
<dbReference type="PANTHER" id="PTHR11475">
    <property type="entry name" value="OXIDASE/PEROXIDASE"/>
    <property type="match status" value="1"/>
</dbReference>
<dbReference type="EMBL" id="LN856884">
    <property type="protein sequence ID" value="CRZ23580.1"/>
    <property type="molecule type" value="Genomic_DNA"/>
</dbReference>
<evidence type="ECO:0000256" key="5">
    <source>
        <dbReference type="ARBA" id="ARBA00022729"/>
    </source>
</evidence>
<dbReference type="OMA" id="CDNGDHF"/>
<evidence type="ECO:0000256" key="2">
    <source>
        <dbReference type="ARBA" id="ARBA00012313"/>
    </source>
</evidence>
<dbReference type="GO" id="GO:0046872">
    <property type="term" value="F:metal ion binding"/>
    <property type="evidence" value="ECO:0007669"/>
    <property type="project" value="UniProtKB-KW"/>
</dbReference>
<dbReference type="WormBase" id="Bm7474">
    <property type="protein sequence ID" value="BM40569"/>
    <property type="gene ID" value="WBGene00227735"/>
    <property type="gene designation" value="Bma-mlt-7"/>
</dbReference>